<sequence length="631" mass="72840">MHKLLKRQIKRKYPVAELPQELQELTQAISDAYSDFDNERTLLERSLELVSDELNQRNAELRNRLLELEDTFHQLGSSMAVLDSIFDATGEAIFAFDNNGRLIRFNRAAQSLLSLPKVGEVYGNSKIKLLLYKLLKEPANFFFELRKLNANPTTNLFGVVALKDQQLFEYHSSPQLSNDQLVGRVWCFRNVTQLKENEATIQFQAFHDALTQLPNRVLMLDRINHAIALSRRTNDLVAILFLDLDHFKKVNDTAGHQLGDELLIEVSRRIKSCLREYDTLARFGGDEFVVLLENIKSHQFASQTCQRIIHQLKKPFDLEGQVFHISTSIGVSIYPRDDDEPEELIRKADLAMYHAKENGRSHFEFFDKPLERMAHFQLELENKLRAAIKKHELSVYYQPQVDIREFKVRRVEALLRWFPEDGKPVPPSDFIPVAERAHLIGKIGYWVLEQACLQVKEWQSVGIENIRVAVNLSAQQFVGKKLVEDVKELIKKYGIEGRLLEFEITESILLEDLENVKEVLLELRKMDITVAIDDFGTGYSSLKYLQKLPIDSLKIDRSFIRELAENPNNKSIVNTIISLGHNLNLSVVAEGVEDKKMVAFLCERQCDFIQGYYFYKPMPVEEVTKILAQES</sequence>
<evidence type="ECO:0000256" key="4">
    <source>
        <dbReference type="ARBA" id="ARBA00051114"/>
    </source>
</evidence>
<dbReference type="PROSITE" id="PS50883">
    <property type="entry name" value="EAL"/>
    <property type="match status" value="1"/>
</dbReference>
<evidence type="ECO:0000313" key="10">
    <source>
        <dbReference type="Proteomes" id="UP000315439"/>
    </source>
</evidence>
<dbReference type="OrthoDB" id="9804951at2"/>
<dbReference type="InterPro" id="IPR035965">
    <property type="entry name" value="PAS-like_dom_sf"/>
</dbReference>
<evidence type="ECO:0000259" key="8">
    <source>
        <dbReference type="PROSITE" id="PS50887"/>
    </source>
</evidence>
<dbReference type="PANTHER" id="PTHR44757:SF2">
    <property type="entry name" value="BIOFILM ARCHITECTURE MAINTENANCE PROTEIN MBAA"/>
    <property type="match status" value="1"/>
</dbReference>
<dbReference type="GO" id="GO:0071732">
    <property type="term" value="P:cellular response to nitric oxide"/>
    <property type="evidence" value="ECO:0007669"/>
    <property type="project" value="UniProtKB-ARBA"/>
</dbReference>
<evidence type="ECO:0000256" key="5">
    <source>
        <dbReference type="SAM" id="Coils"/>
    </source>
</evidence>
<dbReference type="Pfam" id="PF00563">
    <property type="entry name" value="EAL"/>
    <property type="match status" value="1"/>
</dbReference>
<name>A0A545UH23_9GAMM</name>
<proteinExistence type="predicted"/>
<feature type="domain" description="PAS" evidence="6">
    <location>
        <begin position="78"/>
        <end position="115"/>
    </location>
</feature>
<dbReference type="InterPro" id="IPR000014">
    <property type="entry name" value="PAS"/>
</dbReference>
<keyword evidence="10" id="KW-1185">Reference proteome</keyword>
<feature type="domain" description="GGDEF" evidence="8">
    <location>
        <begin position="235"/>
        <end position="368"/>
    </location>
</feature>
<keyword evidence="5" id="KW-0175">Coiled coil</keyword>
<dbReference type="Gene3D" id="3.30.450.20">
    <property type="entry name" value="PAS domain"/>
    <property type="match status" value="1"/>
</dbReference>
<dbReference type="InterPro" id="IPR052155">
    <property type="entry name" value="Biofilm_reg_signaling"/>
</dbReference>
<dbReference type="SUPFAM" id="SSF141868">
    <property type="entry name" value="EAL domain-like"/>
    <property type="match status" value="1"/>
</dbReference>
<dbReference type="CDD" id="cd01948">
    <property type="entry name" value="EAL"/>
    <property type="match status" value="1"/>
</dbReference>
<dbReference type="EMBL" id="VIKS01000003">
    <property type="protein sequence ID" value="TQV88767.1"/>
    <property type="molecule type" value="Genomic_DNA"/>
</dbReference>
<dbReference type="PROSITE" id="PS50887">
    <property type="entry name" value="GGDEF"/>
    <property type="match status" value="1"/>
</dbReference>
<dbReference type="InterPro" id="IPR001633">
    <property type="entry name" value="EAL_dom"/>
</dbReference>
<evidence type="ECO:0000259" key="7">
    <source>
        <dbReference type="PROSITE" id="PS50883"/>
    </source>
</evidence>
<dbReference type="Pfam" id="PF00990">
    <property type="entry name" value="GGDEF"/>
    <property type="match status" value="1"/>
</dbReference>
<dbReference type="InterPro" id="IPR029787">
    <property type="entry name" value="Nucleotide_cyclase"/>
</dbReference>
<dbReference type="Proteomes" id="UP000315439">
    <property type="component" value="Unassembled WGS sequence"/>
</dbReference>
<evidence type="ECO:0000259" key="6">
    <source>
        <dbReference type="PROSITE" id="PS50112"/>
    </source>
</evidence>
<gene>
    <name evidence="9" type="ORF">FLL46_04340</name>
</gene>
<dbReference type="EC" id="3.1.4.52" evidence="2"/>
<organism evidence="9 10">
    <name type="scientific">Aliikangiella coralliicola</name>
    <dbReference type="NCBI Taxonomy" id="2592383"/>
    <lineage>
        <taxon>Bacteria</taxon>
        <taxon>Pseudomonadati</taxon>
        <taxon>Pseudomonadota</taxon>
        <taxon>Gammaproteobacteria</taxon>
        <taxon>Oceanospirillales</taxon>
        <taxon>Pleioneaceae</taxon>
        <taxon>Aliikangiella</taxon>
    </lineage>
</organism>
<dbReference type="SUPFAM" id="SSF55073">
    <property type="entry name" value="Nucleotide cyclase"/>
    <property type="match status" value="1"/>
</dbReference>
<evidence type="ECO:0000256" key="3">
    <source>
        <dbReference type="ARBA" id="ARBA00022636"/>
    </source>
</evidence>
<dbReference type="FunFam" id="3.20.20.450:FF:000001">
    <property type="entry name" value="Cyclic di-GMP phosphodiesterase yahA"/>
    <property type="match status" value="1"/>
</dbReference>
<feature type="domain" description="EAL" evidence="7">
    <location>
        <begin position="377"/>
        <end position="631"/>
    </location>
</feature>
<dbReference type="PROSITE" id="PS50112">
    <property type="entry name" value="PAS"/>
    <property type="match status" value="1"/>
</dbReference>
<dbReference type="SMART" id="SM00267">
    <property type="entry name" value="GGDEF"/>
    <property type="match status" value="1"/>
</dbReference>
<dbReference type="Gene3D" id="3.30.70.270">
    <property type="match status" value="1"/>
</dbReference>
<evidence type="ECO:0000313" key="9">
    <source>
        <dbReference type="EMBL" id="TQV88767.1"/>
    </source>
</evidence>
<dbReference type="PANTHER" id="PTHR44757">
    <property type="entry name" value="DIGUANYLATE CYCLASE DGCP"/>
    <property type="match status" value="1"/>
</dbReference>
<dbReference type="FunFam" id="3.30.70.270:FF:000001">
    <property type="entry name" value="Diguanylate cyclase domain protein"/>
    <property type="match status" value="1"/>
</dbReference>
<dbReference type="GO" id="GO:0071111">
    <property type="term" value="F:cyclic-guanylate-specific phosphodiesterase activity"/>
    <property type="evidence" value="ECO:0007669"/>
    <property type="project" value="UniProtKB-EC"/>
</dbReference>
<dbReference type="RefSeq" id="WP_142892230.1">
    <property type="nucleotide sequence ID" value="NZ_ML660161.1"/>
</dbReference>
<accession>A0A545UH23</accession>
<dbReference type="SMART" id="SM00052">
    <property type="entry name" value="EAL"/>
    <property type="match status" value="1"/>
</dbReference>
<dbReference type="InterPro" id="IPR035919">
    <property type="entry name" value="EAL_sf"/>
</dbReference>
<dbReference type="CDD" id="cd01949">
    <property type="entry name" value="GGDEF"/>
    <property type="match status" value="1"/>
</dbReference>
<evidence type="ECO:0000256" key="1">
    <source>
        <dbReference type="ARBA" id="ARBA00001946"/>
    </source>
</evidence>
<protein>
    <recommendedName>
        <fullName evidence="2">cyclic-guanylate-specific phosphodiesterase</fullName>
        <ecNumber evidence="2">3.1.4.52</ecNumber>
    </recommendedName>
</protein>
<dbReference type="Gene3D" id="3.20.20.450">
    <property type="entry name" value="EAL domain"/>
    <property type="match status" value="1"/>
</dbReference>
<reference evidence="9 10" key="1">
    <citation type="submission" date="2019-07" db="EMBL/GenBank/DDBJ databases">
        <title>Draft genome for Aliikangiella sp. M105.</title>
        <authorList>
            <person name="Wang G."/>
        </authorList>
    </citation>
    <scope>NUCLEOTIDE SEQUENCE [LARGE SCALE GENOMIC DNA]</scope>
    <source>
        <strain evidence="9 10">M105</strain>
    </source>
</reference>
<dbReference type="AlphaFoldDB" id="A0A545UH23"/>
<feature type="coiled-coil region" evidence="5">
    <location>
        <begin position="44"/>
        <end position="71"/>
    </location>
</feature>
<evidence type="ECO:0000256" key="2">
    <source>
        <dbReference type="ARBA" id="ARBA00012282"/>
    </source>
</evidence>
<keyword evidence="3" id="KW-0973">c-di-GMP</keyword>
<dbReference type="Pfam" id="PF13188">
    <property type="entry name" value="PAS_8"/>
    <property type="match status" value="1"/>
</dbReference>
<comment type="cofactor">
    <cofactor evidence="1">
        <name>Mg(2+)</name>
        <dbReference type="ChEBI" id="CHEBI:18420"/>
    </cofactor>
</comment>
<dbReference type="InterPro" id="IPR000160">
    <property type="entry name" value="GGDEF_dom"/>
</dbReference>
<comment type="catalytic activity">
    <reaction evidence="4">
        <text>3',3'-c-di-GMP + H2O = 5'-phosphoguanylyl(3'-&gt;5')guanosine + H(+)</text>
        <dbReference type="Rhea" id="RHEA:24902"/>
        <dbReference type="ChEBI" id="CHEBI:15377"/>
        <dbReference type="ChEBI" id="CHEBI:15378"/>
        <dbReference type="ChEBI" id="CHEBI:58754"/>
        <dbReference type="ChEBI" id="CHEBI:58805"/>
        <dbReference type="EC" id="3.1.4.52"/>
    </reaction>
    <physiologicalReaction direction="left-to-right" evidence="4">
        <dbReference type="Rhea" id="RHEA:24903"/>
    </physiologicalReaction>
</comment>
<comment type="caution">
    <text evidence="9">The sequence shown here is derived from an EMBL/GenBank/DDBJ whole genome shotgun (WGS) entry which is preliminary data.</text>
</comment>
<dbReference type="SUPFAM" id="SSF55785">
    <property type="entry name" value="PYP-like sensor domain (PAS domain)"/>
    <property type="match status" value="1"/>
</dbReference>
<dbReference type="InterPro" id="IPR043128">
    <property type="entry name" value="Rev_trsase/Diguanyl_cyclase"/>
</dbReference>
<dbReference type="NCBIfam" id="TIGR00254">
    <property type="entry name" value="GGDEF"/>
    <property type="match status" value="1"/>
</dbReference>